<protein>
    <recommendedName>
        <fullName evidence="4">YXWGXW repeat-containing protein</fullName>
    </recommendedName>
</protein>
<keyword evidence="1" id="KW-0732">Signal</keyword>
<feature type="signal peptide" evidence="1">
    <location>
        <begin position="1"/>
        <end position="31"/>
    </location>
</feature>
<dbReference type="OrthoDB" id="121499at2"/>
<sequence length="121" mass="14189">MKIANRKSLYWVPASLAAALAAFTLATPAQAQVGIYIGRTPPPLRYEVRPAMPGPGYGWIDGYWQPYNGNYRWVGGRWDRQPYEGAYWNHPHYDHYQQGWQMHEGHWDHEDHGDHHFEGRR</sequence>
<proteinExistence type="predicted"/>
<dbReference type="RefSeq" id="WP_089409472.1">
    <property type="nucleotide sequence ID" value="NZ_FZOU01000006.1"/>
</dbReference>
<reference evidence="2 3" key="1">
    <citation type="submission" date="2017-06" db="EMBL/GenBank/DDBJ databases">
        <authorList>
            <person name="Kim H.J."/>
            <person name="Triplett B.A."/>
        </authorList>
    </citation>
    <scope>NUCLEOTIDE SEQUENCE [LARGE SCALE GENOMIC DNA]</scope>
    <source>
        <strain evidence="2 3">DSM 18704</strain>
    </source>
</reference>
<keyword evidence="3" id="KW-1185">Reference proteome</keyword>
<dbReference type="EMBL" id="FZOU01000006">
    <property type="protein sequence ID" value="SNT25931.1"/>
    <property type="molecule type" value="Genomic_DNA"/>
</dbReference>
<dbReference type="AlphaFoldDB" id="A0A239L655"/>
<organism evidence="2 3">
    <name type="scientific">Granulicella rosea</name>
    <dbReference type="NCBI Taxonomy" id="474952"/>
    <lineage>
        <taxon>Bacteria</taxon>
        <taxon>Pseudomonadati</taxon>
        <taxon>Acidobacteriota</taxon>
        <taxon>Terriglobia</taxon>
        <taxon>Terriglobales</taxon>
        <taxon>Acidobacteriaceae</taxon>
        <taxon>Granulicella</taxon>
    </lineage>
</organism>
<evidence type="ECO:0000256" key="1">
    <source>
        <dbReference type="SAM" id="SignalP"/>
    </source>
</evidence>
<evidence type="ECO:0000313" key="3">
    <source>
        <dbReference type="Proteomes" id="UP000198356"/>
    </source>
</evidence>
<accession>A0A239L655</accession>
<evidence type="ECO:0008006" key="4">
    <source>
        <dbReference type="Google" id="ProtNLM"/>
    </source>
</evidence>
<dbReference type="Proteomes" id="UP000198356">
    <property type="component" value="Unassembled WGS sequence"/>
</dbReference>
<name>A0A239L655_9BACT</name>
<evidence type="ECO:0000313" key="2">
    <source>
        <dbReference type="EMBL" id="SNT25931.1"/>
    </source>
</evidence>
<feature type="chain" id="PRO_5012828292" description="YXWGXW repeat-containing protein" evidence="1">
    <location>
        <begin position="32"/>
        <end position="121"/>
    </location>
</feature>
<gene>
    <name evidence="2" type="ORF">SAMN05421770_106139</name>
</gene>